<accession>A0A8K0JTL6</accession>
<dbReference type="InterPro" id="IPR001478">
    <property type="entry name" value="PDZ"/>
</dbReference>
<dbReference type="SMART" id="SM00228">
    <property type="entry name" value="PDZ"/>
    <property type="match status" value="1"/>
</dbReference>
<feature type="non-terminal residue" evidence="3">
    <location>
        <position position="1"/>
    </location>
</feature>
<evidence type="ECO:0000313" key="3">
    <source>
        <dbReference type="EMBL" id="KAG8222039.1"/>
    </source>
</evidence>
<reference evidence="3" key="2">
    <citation type="submission" date="2017-10" db="EMBL/GenBank/DDBJ databases">
        <title>Ladona fulva Genome sequencing and assembly.</title>
        <authorList>
            <person name="Murali S."/>
            <person name="Richards S."/>
            <person name="Bandaranaike D."/>
            <person name="Bellair M."/>
            <person name="Blankenburg K."/>
            <person name="Chao H."/>
            <person name="Dinh H."/>
            <person name="Doddapaneni H."/>
            <person name="Dugan-Rocha S."/>
            <person name="Elkadiri S."/>
            <person name="Gnanaolivu R."/>
            <person name="Hernandez B."/>
            <person name="Skinner E."/>
            <person name="Javaid M."/>
            <person name="Lee S."/>
            <person name="Li M."/>
            <person name="Ming W."/>
            <person name="Munidasa M."/>
            <person name="Muniz J."/>
            <person name="Nguyen L."/>
            <person name="Hughes D."/>
            <person name="Osuji N."/>
            <person name="Pu L.-L."/>
            <person name="Puazo M."/>
            <person name="Qu C."/>
            <person name="Quiroz J."/>
            <person name="Raj R."/>
            <person name="Weissenberger G."/>
            <person name="Xin Y."/>
            <person name="Zou X."/>
            <person name="Han Y."/>
            <person name="Worley K."/>
            <person name="Muzny D."/>
            <person name="Gibbs R."/>
        </authorList>
    </citation>
    <scope>NUCLEOTIDE SEQUENCE</scope>
    <source>
        <strain evidence="3">Sampled in the wild</strain>
    </source>
</reference>
<dbReference type="EMBL" id="KZ308121">
    <property type="protein sequence ID" value="KAG8222039.1"/>
    <property type="molecule type" value="Genomic_DNA"/>
</dbReference>
<dbReference type="GO" id="GO:0014069">
    <property type="term" value="C:postsynaptic density"/>
    <property type="evidence" value="ECO:0007669"/>
    <property type="project" value="TreeGrafter"/>
</dbReference>
<dbReference type="GO" id="GO:0043197">
    <property type="term" value="C:dendritic spine"/>
    <property type="evidence" value="ECO:0007669"/>
    <property type="project" value="TreeGrafter"/>
</dbReference>
<comment type="caution">
    <text evidence="3">The sequence shown here is derived from an EMBL/GenBank/DDBJ whole genome shotgun (WGS) entry which is preliminary data.</text>
</comment>
<dbReference type="AlphaFoldDB" id="A0A8K0JTL6"/>
<dbReference type="GO" id="GO:0045211">
    <property type="term" value="C:postsynaptic membrane"/>
    <property type="evidence" value="ECO:0007669"/>
    <property type="project" value="TreeGrafter"/>
</dbReference>
<feature type="compositionally biased region" description="Pro residues" evidence="1">
    <location>
        <begin position="269"/>
        <end position="292"/>
    </location>
</feature>
<dbReference type="PANTHER" id="PTHR24135">
    <property type="entry name" value="SH3 AND MULTIPLE ANKYRIN REPEAT DOMAINS PROTEIN"/>
    <property type="match status" value="1"/>
</dbReference>
<name>A0A8K0JTL6_LADFU</name>
<evidence type="ECO:0000313" key="4">
    <source>
        <dbReference type="Proteomes" id="UP000792457"/>
    </source>
</evidence>
<dbReference type="GO" id="GO:0030160">
    <property type="term" value="F:synaptic receptor adaptor activity"/>
    <property type="evidence" value="ECO:0007669"/>
    <property type="project" value="TreeGrafter"/>
</dbReference>
<proteinExistence type="predicted"/>
<feature type="domain" description="PDZ" evidence="2">
    <location>
        <begin position="7"/>
        <end position="100"/>
    </location>
</feature>
<feature type="compositionally biased region" description="Polar residues" evidence="1">
    <location>
        <begin position="129"/>
        <end position="141"/>
    </location>
</feature>
<dbReference type="PROSITE" id="PS50106">
    <property type="entry name" value="PDZ"/>
    <property type="match status" value="1"/>
</dbReference>
<gene>
    <name evidence="3" type="ORF">J437_LFUL003959</name>
</gene>
<dbReference type="Gene3D" id="2.30.42.10">
    <property type="match status" value="1"/>
</dbReference>
<dbReference type="Pfam" id="PF00595">
    <property type="entry name" value="PDZ"/>
    <property type="match status" value="1"/>
</dbReference>
<keyword evidence="4" id="KW-1185">Reference proteome</keyword>
<dbReference type="GO" id="GO:0035255">
    <property type="term" value="F:ionotropic glutamate receptor binding"/>
    <property type="evidence" value="ECO:0007669"/>
    <property type="project" value="TreeGrafter"/>
</dbReference>
<dbReference type="PANTHER" id="PTHR24135:SF28">
    <property type="entry name" value="LD13733P"/>
    <property type="match status" value="1"/>
</dbReference>
<dbReference type="Proteomes" id="UP000792457">
    <property type="component" value="Unassembled WGS sequence"/>
</dbReference>
<dbReference type="InterPro" id="IPR036034">
    <property type="entry name" value="PDZ_sf"/>
</dbReference>
<evidence type="ECO:0000259" key="2">
    <source>
        <dbReference type="PROSITE" id="PS50106"/>
    </source>
</evidence>
<reference evidence="3" key="1">
    <citation type="submission" date="2013-04" db="EMBL/GenBank/DDBJ databases">
        <authorList>
            <person name="Qu J."/>
            <person name="Murali S.C."/>
            <person name="Bandaranaike D."/>
            <person name="Bellair M."/>
            <person name="Blankenburg K."/>
            <person name="Chao H."/>
            <person name="Dinh H."/>
            <person name="Doddapaneni H."/>
            <person name="Downs B."/>
            <person name="Dugan-Rocha S."/>
            <person name="Elkadiri S."/>
            <person name="Gnanaolivu R.D."/>
            <person name="Hernandez B."/>
            <person name="Javaid M."/>
            <person name="Jayaseelan J.C."/>
            <person name="Lee S."/>
            <person name="Li M."/>
            <person name="Ming W."/>
            <person name="Munidasa M."/>
            <person name="Muniz J."/>
            <person name="Nguyen L."/>
            <person name="Ongeri F."/>
            <person name="Osuji N."/>
            <person name="Pu L.-L."/>
            <person name="Puazo M."/>
            <person name="Qu C."/>
            <person name="Quiroz J."/>
            <person name="Raj R."/>
            <person name="Weissenberger G."/>
            <person name="Xin Y."/>
            <person name="Zou X."/>
            <person name="Han Y."/>
            <person name="Richards S."/>
            <person name="Worley K."/>
            <person name="Muzny D."/>
            <person name="Gibbs R."/>
        </authorList>
    </citation>
    <scope>NUCLEOTIDE SEQUENCE</scope>
    <source>
        <strain evidence="3">Sampled in the wild</strain>
    </source>
</reference>
<dbReference type="SUPFAM" id="SSF50156">
    <property type="entry name" value="PDZ domain-like"/>
    <property type="match status" value="1"/>
</dbReference>
<sequence length="360" mass="38357">MPAEPRTVILHRARRGFGFVLRGAKATSPLMELTPSERCPALQYLDDVDPGGVADMAGLRKGDFLLAINDEDVSQASHEHVVDLIRRSRDLVTMTVVSGIGAAGIGGTSMTSVPGAPAGSLPGQGGCRTGSQTLPSRQYSTLPRKMTGGGARTPAPVPPRRDPKTTLSVGRARARSMVAGLSEYEATSRHGRKPSSTEEGEDGEDEDEGDDDEEEEEEEEEEDEEERKRGRKRTPHRDSPATVTPTPVPTPPTLPHSTSTLLRHSAKTPPLPQSPPPIPVLPPMPRTPPPGVPKTASIRSRPTSSRITAAELEELFARQGSPVEGVNGIASRGIAHTIARGSPPTPKVYASVAEMKRSKD</sequence>
<dbReference type="InterPro" id="IPR051569">
    <property type="entry name" value="SHANK"/>
</dbReference>
<dbReference type="OrthoDB" id="445896at2759"/>
<dbReference type="CDD" id="cd06746">
    <property type="entry name" value="PDZ_SHANK1_3-like"/>
    <property type="match status" value="1"/>
</dbReference>
<feature type="region of interest" description="Disordered" evidence="1">
    <location>
        <begin position="113"/>
        <end position="304"/>
    </location>
</feature>
<evidence type="ECO:0000256" key="1">
    <source>
        <dbReference type="SAM" id="MobiDB-lite"/>
    </source>
</evidence>
<organism evidence="3 4">
    <name type="scientific">Ladona fulva</name>
    <name type="common">Scarce chaser dragonfly</name>
    <name type="synonym">Libellula fulva</name>
    <dbReference type="NCBI Taxonomy" id="123851"/>
    <lineage>
        <taxon>Eukaryota</taxon>
        <taxon>Metazoa</taxon>
        <taxon>Ecdysozoa</taxon>
        <taxon>Arthropoda</taxon>
        <taxon>Hexapoda</taxon>
        <taxon>Insecta</taxon>
        <taxon>Pterygota</taxon>
        <taxon>Palaeoptera</taxon>
        <taxon>Odonata</taxon>
        <taxon>Epiprocta</taxon>
        <taxon>Anisoptera</taxon>
        <taxon>Libelluloidea</taxon>
        <taxon>Libellulidae</taxon>
        <taxon>Ladona</taxon>
    </lineage>
</organism>
<feature type="compositionally biased region" description="Acidic residues" evidence="1">
    <location>
        <begin position="198"/>
        <end position="225"/>
    </location>
</feature>
<dbReference type="FunFam" id="2.30.42.10:FF:000018">
    <property type="entry name" value="SH3 and multiple ankyrin repeat domains protein 2"/>
    <property type="match status" value="1"/>
</dbReference>
<feature type="compositionally biased region" description="Low complexity" evidence="1">
    <location>
        <begin position="293"/>
        <end position="304"/>
    </location>
</feature>
<protein>
    <recommendedName>
        <fullName evidence="2">PDZ domain-containing protein</fullName>
    </recommendedName>
</protein>